<accession>A0A4R5CJF3</accession>
<evidence type="ECO:0000313" key="2">
    <source>
        <dbReference type="EMBL" id="TDD99276.1"/>
    </source>
</evidence>
<dbReference type="OrthoDB" id="1525222at2"/>
<dbReference type="InterPro" id="IPR025381">
    <property type="entry name" value="DUF4296"/>
</dbReference>
<organism evidence="2 3">
    <name type="scientific">Flavobacterium cellulosilyticum</name>
    <dbReference type="NCBI Taxonomy" id="2541731"/>
    <lineage>
        <taxon>Bacteria</taxon>
        <taxon>Pseudomonadati</taxon>
        <taxon>Bacteroidota</taxon>
        <taxon>Flavobacteriia</taxon>
        <taxon>Flavobacteriales</taxon>
        <taxon>Flavobacteriaceae</taxon>
        <taxon>Flavobacterium</taxon>
    </lineage>
</organism>
<dbReference type="EMBL" id="SMFK01000001">
    <property type="protein sequence ID" value="TDD99276.1"/>
    <property type="molecule type" value="Genomic_DNA"/>
</dbReference>
<reference evidence="2 3" key="1">
    <citation type="submission" date="2019-03" db="EMBL/GenBank/DDBJ databases">
        <title>Flavobacterium AR-3-4 sp. nov. isolated from arctic soil.</title>
        <authorList>
            <person name="Chaudhary D.K."/>
        </authorList>
    </citation>
    <scope>NUCLEOTIDE SEQUENCE [LARGE SCALE GENOMIC DNA]</scope>
    <source>
        <strain evidence="2 3">AR-3-4</strain>
    </source>
</reference>
<dbReference type="RefSeq" id="WP_132000415.1">
    <property type="nucleotide sequence ID" value="NZ_SMFK01000001.1"/>
</dbReference>
<comment type="caution">
    <text evidence="2">The sequence shown here is derived from an EMBL/GenBank/DDBJ whole genome shotgun (WGS) entry which is preliminary data.</text>
</comment>
<proteinExistence type="predicted"/>
<dbReference type="Proteomes" id="UP000295479">
    <property type="component" value="Unassembled WGS sequence"/>
</dbReference>
<evidence type="ECO:0000313" key="3">
    <source>
        <dbReference type="Proteomes" id="UP000295479"/>
    </source>
</evidence>
<keyword evidence="3" id="KW-1185">Reference proteome</keyword>
<sequence>MKTKIILPLFVFCAILMSCNKEIIKTPDNLIEQDKMVDIMYDLSLLSAMKIQYSSMPDTEAINSNEYIYKKYKIDSLQFVQSNIYYASDTKEYQKMILEIKTRLDKNKSTADSIFKIKEKKDLLVKKKQEKLKQIRLKDSISKIKKEIKTASDSIKKYKFIDSHWPLYIDEYLKTPYLKRF</sequence>
<feature type="domain" description="DUF4296" evidence="1">
    <location>
        <begin position="27"/>
        <end position="108"/>
    </location>
</feature>
<dbReference type="AlphaFoldDB" id="A0A4R5CJF3"/>
<dbReference type="Pfam" id="PF14129">
    <property type="entry name" value="DUF4296"/>
    <property type="match status" value="1"/>
</dbReference>
<evidence type="ECO:0000259" key="1">
    <source>
        <dbReference type="Pfam" id="PF14129"/>
    </source>
</evidence>
<protein>
    <submittedName>
        <fullName evidence="2">DUF4296 domain-containing protein</fullName>
    </submittedName>
</protein>
<name>A0A4R5CJF3_9FLAO</name>
<gene>
    <name evidence="2" type="ORF">E0F76_00675</name>
</gene>
<dbReference type="PROSITE" id="PS51257">
    <property type="entry name" value="PROKAR_LIPOPROTEIN"/>
    <property type="match status" value="1"/>
</dbReference>